<protein>
    <submittedName>
        <fullName evidence="4">Nitrogen assimilation transcription factor</fullName>
    </submittedName>
</protein>
<evidence type="ECO:0000256" key="1">
    <source>
        <dbReference type="ARBA" id="ARBA00023242"/>
    </source>
</evidence>
<feature type="region of interest" description="Disordered" evidence="2">
    <location>
        <begin position="1"/>
        <end position="30"/>
    </location>
</feature>
<dbReference type="Proteomes" id="UP001396898">
    <property type="component" value="Unassembled WGS sequence"/>
</dbReference>
<feature type="domain" description="Zn(2)-C6 fungal-type" evidence="3">
    <location>
        <begin position="35"/>
        <end position="65"/>
    </location>
</feature>
<accession>A0ABR1RKC2</accession>
<dbReference type="SUPFAM" id="SSF57701">
    <property type="entry name" value="Zn2/Cys6 DNA-binding domain"/>
    <property type="match status" value="1"/>
</dbReference>
<comment type="caution">
    <text evidence="4">The sequence shown here is derived from an EMBL/GenBank/DDBJ whole genome shotgun (WGS) entry which is preliminary data.</text>
</comment>
<dbReference type="InterPro" id="IPR001138">
    <property type="entry name" value="Zn2Cys6_DnaBD"/>
</dbReference>
<organism evidence="4 5">
    <name type="scientific">Apiospora marii</name>
    <dbReference type="NCBI Taxonomy" id="335849"/>
    <lineage>
        <taxon>Eukaryota</taxon>
        <taxon>Fungi</taxon>
        <taxon>Dikarya</taxon>
        <taxon>Ascomycota</taxon>
        <taxon>Pezizomycotina</taxon>
        <taxon>Sordariomycetes</taxon>
        <taxon>Xylariomycetidae</taxon>
        <taxon>Amphisphaeriales</taxon>
        <taxon>Apiosporaceae</taxon>
        <taxon>Apiospora</taxon>
    </lineage>
</organism>
<evidence type="ECO:0000313" key="4">
    <source>
        <dbReference type="EMBL" id="KAK8013752.1"/>
    </source>
</evidence>
<dbReference type="PROSITE" id="PS00463">
    <property type="entry name" value="ZN2_CY6_FUNGAL_1"/>
    <property type="match status" value="1"/>
</dbReference>
<name>A0ABR1RKC2_9PEZI</name>
<keyword evidence="1" id="KW-0539">Nucleus</keyword>
<dbReference type="PANTHER" id="PTHR47256:SF1">
    <property type="entry name" value="ZN(II)2CYS6 TRANSCRIPTION FACTOR (EUROFUNG)"/>
    <property type="match status" value="1"/>
</dbReference>
<dbReference type="InterPro" id="IPR053187">
    <property type="entry name" value="Notoamide_regulator"/>
</dbReference>
<dbReference type="InterPro" id="IPR036864">
    <property type="entry name" value="Zn2-C6_fun-type_DNA-bd_sf"/>
</dbReference>
<gene>
    <name evidence="4" type="ORF">PG991_009345</name>
</gene>
<dbReference type="EMBL" id="JAQQWI010000013">
    <property type="protein sequence ID" value="KAK8013752.1"/>
    <property type="molecule type" value="Genomic_DNA"/>
</dbReference>
<evidence type="ECO:0000259" key="3">
    <source>
        <dbReference type="PROSITE" id="PS50048"/>
    </source>
</evidence>
<dbReference type="CDD" id="cd00067">
    <property type="entry name" value="GAL4"/>
    <property type="match status" value="1"/>
</dbReference>
<dbReference type="PROSITE" id="PS50048">
    <property type="entry name" value="ZN2_CY6_FUNGAL_2"/>
    <property type="match status" value="1"/>
</dbReference>
<dbReference type="SMART" id="SM00066">
    <property type="entry name" value="GAL4"/>
    <property type="match status" value="1"/>
</dbReference>
<dbReference type="Gene3D" id="4.10.240.10">
    <property type="entry name" value="Zn(2)-C6 fungal-type DNA-binding domain"/>
    <property type="match status" value="1"/>
</dbReference>
<evidence type="ECO:0000313" key="5">
    <source>
        <dbReference type="Proteomes" id="UP001396898"/>
    </source>
</evidence>
<dbReference type="PANTHER" id="PTHR47256">
    <property type="entry name" value="ZN(II)2CYS6 TRANSCRIPTION FACTOR (EUROFUNG)-RELATED"/>
    <property type="match status" value="1"/>
</dbReference>
<reference evidence="4 5" key="1">
    <citation type="submission" date="2023-01" db="EMBL/GenBank/DDBJ databases">
        <title>Analysis of 21 Apiospora genomes using comparative genomics revels a genus with tremendous synthesis potential of carbohydrate active enzymes and secondary metabolites.</title>
        <authorList>
            <person name="Sorensen T."/>
        </authorList>
    </citation>
    <scope>NUCLEOTIDE SEQUENCE [LARGE SCALE GENOMIC DNA]</scope>
    <source>
        <strain evidence="4 5">CBS 20057</strain>
    </source>
</reference>
<sequence length="156" mass="17719">MASQSFRRLLPKVHATTDADQPEEPPKKSELVPHACARCRSHKTKCDGQRPSCGSCRARNAECIYDDDPNTTPAANLRRQYHTLAEKHQSFQELFDILRNWPEDEALVIFHRLRCSNSVQSTLHRVKEAQLLANTRMAGTEADDYPVPSCPKTCEE</sequence>
<keyword evidence="5" id="KW-1185">Reference proteome</keyword>
<dbReference type="Pfam" id="PF00172">
    <property type="entry name" value="Zn_clus"/>
    <property type="match status" value="1"/>
</dbReference>
<evidence type="ECO:0000256" key="2">
    <source>
        <dbReference type="SAM" id="MobiDB-lite"/>
    </source>
</evidence>
<proteinExistence type="predicted"/>